<evidence type="ECO:0000256" key="6">
    <source>
        <dbReference type="ARBA" id="ARBA00023125"/>
    </source>
</evidence>
<dbReference type="GO" id="GO:0003677">
    <property type="term" value="F:DNA binding"/>
    <property type="evidence" value="ECO:0007669"/>
    <property type="project" value="UniProtKB-KW"/>
</dbReference>
<keyword evidence="5" id="KW-0067">ATP-binding</keyword>
<organism evidence="9 10">
    <name type="scientific">Bacillus thuringiensis</name>
    <dbReference type="NCBI Taxonomy" id="1428"/>
    <lineage>
        <taxon>Bacteria</taxon>
        <taxon>Bacillati</taxon>
        <taxon>Bacillota</taxon>
        <taxon>Bacilli</taxon>
        <taxon>Bacillales</taxon>
        <taxon>Bacillaceae</taxon>
        <taxon>Bacillus</taxon>
        <taxon>Bacillus cereus group</taxon>
    </lineage>
</organism>
<sequence length="644" mass="75023">MTQYSYSRVSLFNDCPYHFGLRYIDKLTEIPDLTRADNALIIGHALHTGIEHDVETALNEYYNSFPVMNDAIVEESMKLEILIPKVHEFLEENFADCELIHEYKIDKPSYIGFVDLIVQAPDGTCMVVDFKYSNHIKNYMDSAQLHIYRDYLKQDGFNVERLAYLFVPKTSIKQKQEEDLHTFRKRLVQAVEESNLTFVPIEFDEMKTIYFLNNIDEIEKTKDFSKKNKSKNCFACNPRFRPNYLEAIENTKGEIEMILPKNERRERKIDTKPDLWIYADSYTGKSTFVDKVDNVLFLNTDGNTDNTTAPVISIKDEVTKKGRVTSRKLAWDLFLDVVAELEAEENDFEAVSIDLVEDLYEHCRVYVFDKNGWEHESDGSYGKGWSMVTTEFNNAMKRLKALGYQIIYISKEKVEEYTLRGGAKRTTFKPNINDKVANFLSGTVDLTLRAYVDADDKRFLQLAKKQNVFGGGRYDFQLDTIPLDMEAFIEELTAAQGDTASKTETPKRERKKKEKPQDEENVAKKIMYFQHEGSEDFVVVKKGESLDFLEDDIFDERTKKDYEKWLAENEEESADDEPEEKPKRERRSRKAKEESEEPAVEEKPKRQRRQRKPVEDNTPPGEADGNASTEEEAPKRRTRRKRGE</sequence>
<feature type="region of interest" description="Disordered" evidence="8">
    <location>
        <begin position="566"/>
        <end position="644"/>
    </location>
</feature>
<keyword evidence="7" id="KW-0234">DNA repair</keyword>
<dbReference type="Proteomes" id="UP000191057">
    <property type="component" value="Chromosome"/>
</dbReference>
<dbReference type="Pfam" id="PF12705">
    <property type="entry name" value="PDDEXK_1"/>
    <property type="match status" value="1"/>
</dbReference>
<accession>A0A9W3TG81</accession>
<evidence type="ECO:0000256" key="5">
    <source>
        <dbReference type="ARBA" id="ARBA00022840"/>
    </source>
</evidence>
<keyword evidence="4" id="KW-0347">Helicase</keyword>
<evidence type="ECO:0000256" key="2">
    <source>
        <dbReference type="ARBA" id="ARBA00022763"/>
    </source>
</evidence>
<feature type="compositionally biased region" description="Acidic residues" evidence="8">
    <location>
        <begin position="568"/>
        <end position="579"/>
    </location>
</feature>
<dbReference type="InterPro" id="IPR011604">
    <property type="entry name" value="PDDEXK-like_dom_sf"/>
</dbReference>
<feature type="region of interest" description="Disordered" evidence="8">
    <location>
        <begin position="494"/>
        <end position="519"/>
    </location>
</feature>
<evidence type="ECO:0000256" key="3">
    <source>
        <dbReference type="ARBA" id="ARBA00022801"/>
    </source>
</evidence>
<name>A0A9W3TG81_BACTU</name>
<dbReference type="Pfam" id="PF13479">
    <property type="entry name" value="AAA_24"/>
    <property type="match status" value="1"/>
</dbReference>
<dbReference type="InterPro" id="IPR038726">
    <property type="entry name" value="PDDEXK_AddAB-type"/>
</dbReference>
<dbReference type="GO" id="GO:0005524">
    <property type="term" value="F:ATP binding"/>
    <property type="evidence" value="ECO:0007669"/>
    <property type="project" value="UniProtKB-KW"/>
</dbReference>
<evidence type="ECO:0000256" key="4">
    <source>
        <dbReference type="ARBA" id="ARBA00022806"/>
    </source>
</evidence>
<gene>
    <name evidence="9" type="ORF">B4918_24575</name>
</gene>
<dbReference type="GO" id="GO:0004386">
    <property type="term" value="F:helicase activity"/>
    <property type="evidence" value="ECO:0007669"/>
    <property type="project" value="UniProtKB-KW"/>
</dbReference>
<evidence type="ECO:0000256" key="7">
    <source>
        <dbReference type="ARBA" id="ARBA00023204"/>
    </source>
</evidence>
<dbReference type="Gene3D" id="3.90.320.10">
    <property type="match status" value="1"/>
</dbReference>
<dbReference type="RefSeq" id="WP_079245966.1">
    <property type="nucleotide sequence ID" value="NZ_JARSYF010000060.1"/>
</dbReference>
<dbReference type="GO" id="GO:0016787">
    <property type="term" value="F:hydrolase activity"/>
    <property type="evidence" value="ECO:0007669"/>
    <property type="project" value="UniProtKB-KW"/>
</dbReference>
<protein>
    <submittedName>
        <fullName evidence="9">NTP-binding protein</fullName>
    </submittedName>
</protein>
<keyword evidence="1" id="KW-0547">Nucleotide-binding</keyword>
<proteinExistence type="predicted"/>
<dbReference type="AlphaFoldDB" id="A0A9W3TG81"/>
<dbReference type="GO" id="GO:0006281">
    <property type="term" value="P:DNA repair"/>
    <property type="evidence" value="ECO:0007669"/>
    <property type="project" value="UniProtKB-KW"/>
</dbReference>
<keyword evidence="3" id="KW-0378">Hydrolase</keyword>
<evidence type="ECO:0000313" key="10">
    <source>
        <dbReference type="Proteomes" id="UP000191057"/>
    </source>
</evidence>
<keyword evidence="6" id="KW-0238">DNA-binding</keyword>
<dbReference type="EMBL" id="CP020002">
    <property type="protein sequence ID" value="AQY40938.1"/>
    <property type="molecule type" value="Genomic_DNA"/>
</dbReference>
<evidence type="ECO:0000256" key="1">
    <source>
        <dbReference type="ARBA" id="ARBA00022741"/>
    </source>
</evidence>
<evidence type="ECO:0000313" key="9">
    <source>
        <dbReference type="EMBL" id="AQY40938.1"/>
    </source>
</evidence>
<keyword evidence="2" id="KW-0227">DNA damage</keyword>
<evidence type="ECO:0000256" key="8">
    <source>
        <dbReference type="SAM" id="MobiDB-lite"/>
    </source>
</evidence>
<reference evidence="9 10" key="1">
    <citation type="submission" date="2017-03" db="EMBL/GenBank/DDBJ databases">
        <title>Complete genome sequence of Bacillus thuringiensis L-7601, a novel melanin producing strain.</title>
        <authorList>
            <person name="Cai J."/>
            <person name="Cao Z."/>
            <person name="Tan T."/>
        </authorList>
    </citation>
    <scope>NUCLEOTIDE SEQUENCE [LARGE SCALE GENOMIC DNA]</scope>
    <source>
        <strain evidence="9 10">L-7601</strain>
    </source>
</reference>